<organism evidence="1 2">
    <name type="scientific">Popillia japonica</name>
    <name type="common">Japanese beetle</name>
    <dbReference type="NCBI Taxonomy" id="7064"/>
    <lineage>
        <taxon>Eukaryota</taxon>
        <taxon>Metazoa</taxon>
        <taxon>Ecdysozoa</taxon>
        <taxon>Arthropoda</taxon>
        <taxon>Hexapoda</taxon>
        <taxon>Insecta</taxon>
        <taxon>Pterygota</taxon>
        <taxon>Neoptera</taxon>
        <taxon>Endopterygota</taxon>
        <taxon>Coleoptera</taxon>
        <taxon>Polyphaga</taxon>
        <taxon>Scarabaeiformia</taxon>
        <taxon>Scarabaeidae</taxon>
        <taxon>Rutelinae</taxon>
        <taxon>Popillia</taxon>
    </lineage>
</organism>
<gene>
    <name evidence="1" type="ORF">QE152_g3518</name>
</gene>
<accession>A0AAW1N2F5</accession>
<dbReference type="AlphaFoldDB" id="A0AAW1N2F5"/>
<reference evidence="1 2" key="1">
    <citation type="journal article" date="2024" name="BMC Genomics">
        <title>De novo assembly and annotation of Popillia japonica's genome with initial clues to its potential as an invasive pest.</title>
        <authorList>
            <person name="Cucini C."/>
            <person name="Boschi S."/>
            <person name="Funari R."/>
            <person name="Cardaioli E."/>
            <person name="Iannotti N."/>
            <person name="Marturano G."/>
            <person name="Paoli F."/>
            <person name="Bruttini M."/>
            <person name="Carapelli A."/>
            <person name="Frati F."/>
            <person name="Nardi F."/>
        </authorList>
    </citation>
    <scope>NUCLEOTIDE SEQUENCE [LARGE SCALE GENOMIC DNA]</scope>
    <source>
        <strain evidence="1">DMR45628</strain>
    </source>
</reference>
<dbReference type="EMBL" id="JASPKY010000014">
    <property type="protein sequence ID" value="KAK9753366.1"/>
    <property type="molecule type" value="Genomic_DNA"/>
</dbReference>
<comment type="caution">
    <text evidence="1">The sequence shown here is derived from an EMBL/GenBank/DDBJ whole genome shotgun (WGS) entry which is preliminary data.</text>
</comment>
<proteinExistence type="predicted"/>
<dbReference type="Proteomes" id="UP001458880">
    <property type="component" value="Unassembled WGS sequence"/>
</dbReference>
<evidence type="ECO:0000313" key="2">
    <source>
        <dbReference type="Proteomes" id="UP001458880"/>
    </source>
</evidence>
<keyword evidence="2" id="KW-1185">Reference proteome</keyword>
<evidence type="ECO:0000313" key="1">
    <source>
        <dbReference type="EMBL" id="KAK9753366.1"/>
    </source>
</evidence>
<sequence length="113" mass="12372">MWIVTAVGLLSGACCLIKGIWALVFYAPWITTSITILFFDSYCAIFFALQLPSFGTFFDWFNIIGITTQISALQTIEDNPVILTEGAVAIVMTFMAARGGNKFSTYKGLAPLL</sequence>
<name>A0AAW1N2F5_POPJA</name>
<protein>
    <submittedName>
        <fullName evidence="1">Uncharacterized protein</fullName>
    </submittedName>
</protein>